<dbReference type="GO" id="GO:0008410">
    <property type="term" value="F:CoA-transferase activity"/>
    <property type="evidence" value="ECO:0007669"/>
    <property type="project" value="TreeGrafter"/>
</dbReference>
<dbReference type="OrthoDB" id="9797653at2"/>
<name>A0A158BLN1_9BURK</name>
<evidence type="ECO:0000313" key="4">
    <source>
        <dbReference type="Proteomes" id="UP000054870"/>
    </source>
</evidence>
<dbReference type="RefSeq" id="WP_061125512.1">
    <property type="nucleotide sequence ID" value="NZ_FCOF02000016.1"/>
</dbReference>
<dbReference type="AlphaFoldDB" id="A0A158BLN1"/>
<reference evidence="3" key="1">
    <citation type="submission" date="2016-01" db="EMBL/GenBank/DDBJ databases">
        <authorList>
            <person name="Peeters C."/>
        </authorList>
    </citation>
    <scope>NUCLEOTIDE SEQUENCE [LARGE SCALE GENOMIC DNA]</scope>
    <source>
        <strain evidence="3">LMG 29318</strain>
    </source>
</reference>
<dbReference type="EMBL" id="FCOF02000016">
    <property type="protein sequence ID" value="SAK70954.1"/>
    <property type="molecule type" value="Genomic_DNA"/>
</dbReference>
<dbReference type="Pfam" id="PF02515">
    <property type="entry name" value="CoA_transf_3"/>
    <property type="match status" value="1"/>
</dbReference>
<dbReference type="SUPFAM" id="SSF89796">
    <property type="entry name" value="CoA-transferase family III (CaiB/BaiF)"/>
    <property type="match status" value="1"/>
</dbReference>
<organism evidence="3 4">
    <name type="scientific">Caballeronia catudaia</name>
    <dbReference type="NCBI Taxonomy" id="1777136"/>
    <lineage>
        <taxon>Bacteria</taxon>
        <taxon>Pseudomonadati</taxon>
        <taxon>Pseudomonadota</taxon>
        <taxon>Betaproteobacteria</taxon>
        <taxon>Burkholderiales</taxon>
        <taxon>Burkholderiaceae</taxon>
        <taxon>Caballeronia</taxon>
    </lineage>
</organism>
<dbReference type="InterPro" id="IPR044855">
    <property type="entry name" value="CoA-Trfase_III_dom3_sf"/>
</dbReference>
<dbReference type="InterPro" id="IPR050483">
    <property type="entry name" value="CoA-transferase_III_domain"/>
</dbReference>
<gene>
    <name evidence="3" type="ORF">AWB75_03667</name>
</gene>
<keyword evidence="1" id="KW-0808">Transferase</keyword>
<dbReference type="Gene3D" id="3.40.50.10540">
    <property type="entry name" value="Crotonobetainyl-coa:carnitine coa-transferase, domain 1"/>
    <property type="match status" value="1"/>
</dbReference>
<dbReference type="Proteomes" id="UP000054870">
    <property type="component" value="Unassembled WGS sequence"/>
</dbReference>
<dbReference type="InterPro" id="IPR003673">
    <property type="entry name" value="CoA-Trfase_fam_III"/>
</dbReference>
<proteinExistence type="predicted"/>
<feature type="region of interest" description="Disordered" evidence="2">
    <location>
        <begin position="55"/>
        <end position="75"/>
    </location>
</feature>
<sequence>MEAAVQSERAAQATAADRPLSGIRVLTVENFIAAPFASMWLADAGAEVVKIETPDGGDFARSTSPTKPGVDGRPSGLSFLRANRNKKSVTLDLKHPEGKQVFKSLAAEADVVLENLRPNVMDRLGLGYAELSRINPRLIYAAISGFGHADNQPSPYGDLPAFDIVGQAMSGLMYRPERSGDRPVYLGFSLADIQCGNLALQGIMLALLHRARSGRGKKIDISMVDASLVLNEISVTMYSATKQVAPPGVHAVTAPFGTYRVADGYIVIAVIGEHIWKRFCEVIGRPELVGEACFESGTSRRQNMNALNAHIDAWLDGKRRDEALGLLRAGGVPCSTVNDVPDLFACPHVAARNMLMQLDDPVWGTIHVTGNPIKMSDVPEPESNLPPLLGEHSQDVLRDWLGMSEAQIGALREQHAI</sequence>
<dbReference type="Gene3D" id="3.30.1540.10">
    <property type="entry name" value="formyl-coa transferase, domain 3"/>
    <property type="match status" value="1"/>
</dbReference>
<dbReference type="PANTHER" id="PTHR48207">
    <property type="entry name" value="SUCCINATE--HYDROXYMETHYLGLUTARATE COA-TRANSFERASE"/>
    <property type="match status" value="1"/>
</dbReference>
<dbReference type="PANTHER" id="PTHR48207:SF3">
    <property type="entry name" value="SUCCINATE--HYDROXYMETHYLGLUTARATE COA-TRANSFERASE"/>
    <property type="match status" value="1"/>
</dbReference>
<comment type="caution">
    <text evidence="3">The sequence shown here is derived from an EMBL/GenBank/DDBJ whole genome shotgun (WGS) entry which is preliminary data.</text>
</comment>
<keyword evidence="4" id="KW-1185">Reference proteome</keyword>
<dbReference type="InterPro" id="IPR023606">
    <property type="entry name" value="CoA-Trfase_III_dom_1_sf"/>
</dbReference>
<evidence type="ECO:0000256" key="2">
    <source>
        <dbReference type="SAM" id="MobiDB-lite"/>
    </source>
</evidence>
<accession>A0A158BLN1</accession>
<evidence type="ECO:0000313" key="3">
    <source>
        <dbReference type="EMBL" id="SAK70954.1"/>
    </source>
</evidence>
<protein>
    <submittedName>
        <fullName evidence="3">L-carnitine dehydratase/bile acid-inducible protein F</fullName>
    </submittedName>
</protein>
<evidence type="ECO:0000256" key="1">
    <source>
        <dbReference type="ARBA" id="ARBA00022679"/>
    </source>
</evidence>